<keyword evidence="1" id="KW-0560">Oxidoreductase</keyword>
<dbReference type="AlphaFoldDB" id="A0A171KP08"/>
<dbReference type="GO" id="GO:0016491">
    <property type="term" value="F:oxidoreductase activity"/>
    <property type="evidence" value="ECO:0007669"/>
    <property type="project" value="UniProtKB-KW"/>
</dbReference>
<dbReference type="Gene3D" id="3.50.50.60">
    <property type="entry name" value="FAD/NAD(P)-binding domain"/>
    <property type="match status" value="2"/>
</dbReference>
<accession>A0A171KP08</accession>
<dbReference type="InterPro" id="IPR006076">
    <property type="entry name" value="FAD-dep_OxRdtase"/>
</dbReference>
<protein>
    <recommendedName>
        <fullName evidence="2">FAD dependent oxidoreductase domain-containing protein</fullName>
    </recommendedName>
</protein>
<sequence>MKNDKTCIIVGAGMLGLCSALEFLKRGYQVTLVDQDEPGLGATFGNAGFIATELVDPLSTWSTIKSAPALLMRRHGALAVPAANLGNSLPWMTRFALAARPAQVAHARSALAWINRQAVPAWQRILADENLAGHLVASHYLRVWENASGQAAAAQEAEFYQKWGIEARLIGKEETASLEPALRETINHAVVLPHAHRLQDPYWLAQALFAAFRQRGGNFIKHAVSRIRAENGQVRVSAGQDILAGQALVCAGAYSARLLRQFGVSIPLMAERGYHLHLPETRGLLQGPICSADRNIFISQLDSGLRIVGFSELGGVDLPPQPARFDSLRHHLGGILPQTRTALPAAEEWMGRRPTLPDSLPVIDTHPHHPNIGFAFGHQHMGITLAAISAQLISQKMSAGTSPKELSPYAVTRFKMAGSFS</sequence>
<dbReference type="Pfam" id="PF01266">
    <property type="entry name" value="DAO"/>
    <property type="match status" value="1"/>
</dbReference>
<dbReference type="PANTHER" id="PTHR13847:SF289">
    <property type="entry name" value="GLYCINE OXIDASE"/>
    <property type="match status" value="1"/>
</dbReference>
<dbReference type="SUPFAM" id="SSF54373">
    <property type="entry name" value="FAD-linked reductases, C-terminal domain"/>
    <property type="match status" value="1"/>
</dbReference>
<name>A0A171KP08_9BURK</name>
<evidence type="ECO:0000259" key="2">
    <source>
        <dbReference type="Pfam" id="PF01266"/>
    </source>
</evidence>
<dbReference type="SUPFAM" id="SSF51905">
    <property type="entry name" value="FAD/NAD(P)-binding domain"/>
    <property type="match status" value="1"/>
</dbReference>
<dbReference type="RefSeq" id="WP_068374280.1">
    <property type="nucleotide sequence ID" value="NZ_LBNE01000013.1"/>
</dbReference>
<feature type="domain" description="FAD dependent oxidoreductase" evidence="2">
    <location>
        <begin position="8"/>
        <end position="395"/>
    </location>
</feature>
<dbReference type="EMBL" id="LBNE01000013">
    <property type="protein sequence ID" value="KKO70625.1"/>
    <property type="molecule type" value="Genomic_DNA"/>
</dbReference>
<keyword evidence="4" id="KW-1185">Reference proteome</keyword>
<evidence type="ECO:0000256" key="1">
    <source>
        <dbReference type="ARBA" id="ARBA00023002"/>
    </source>
</evidence>
<comment type="caution">
    <text evidence="3">The sequence shown here is derived from an EMBL/GenBank/DDBJ whole genome shotgun (WGS) entry which is preliminary data.</text>
</comment>
<dbReference type="Proteomes" id="UP000078084">
    <property type="component" value="Unassembled WGS sequence"/>
</dbReference>
<evidence type="ECO:0000313" key="4">
    <source>
        <dbReference type="Proteomes" id="UP000078084"/>
    </source>
</evidence>
<dbReference type="GO" id="GO:0005737">
    <property type="term" value="C:cytoplasm"/>
    <property type="evidence" value="ECO:0007669"/>
    <property type="project" value="TreeGrafter"/>
</dbReference>
<reference evidence="3 4" key="1">
    <citation type="submission" date="2015-04" db="EMBL/GenBank/DDBJ databases">
        <title>Genome sequence of Kerstersia gyiorum CG1.</title>
        <authorList>
            <person name="Greninger A.L."/>
            <person name="Kozyreva V."/>
            <person name="Chaturvedi V."/>
        </authorList>
    </citation>
    <scope>NUCLEOTIDE SEQUENCE [LARGE SCALE GENOMIC DNA]</scope>
    <source>
        <strain evidence="3 4">CG1</strain>
    </source>
</reference>
<gene>
    <name evidence="3" type="ORF">AAV32_15260</name>
</gene>
<dbReference type="Gene3D" id="3.30.9.10">
    <property type="entry name" value="D-Amino Acid Oxidase, subunit A, domain 2"/>
    <property type="match status" value="1"/>
</dbReference>
<dbReference type="InterPro" id="IPR036188">
    <property type="entry name" value="FAD/NAD-bd_sf"/>
</dbReference>
<dbReference type="PANTHER" id="PTHR13847">
    <property type="entry name" value="SARCOSINE DEHYDROGENASE-RELATED"/>
    <property type="match status" value="1"/>
</dbReference>
<organism evidence="3 4">
    <name type="scientific">Kerstersia gyiorum</name>
    <dbReference type="NCBI Taxonomy" id="206506"/>
    <lineage>
        <taxon>Bacteria</taxon>
        <taxon>Pseudomonadati</taxon>
        <taxon>Pseudomonadota</taxon>
        <taxon>Betaproteobacteria</taxon>
        <taxon>Burkholderiales</taxon>
        <taxon>Alcaligenaceae</taxon>
        <taxon>Kerstersia</taxon>
    </lineage>
</organism>
<proteinExistence type="predicted"/>
<evidence type="ECO:0000313" key="3">
    <source>
        <dbReference type="EMBL" id="KKO70625.1"/>
    </source>
</evidence>
<dbReference type="STRING" id="206506.AAV32_15260"/>